<evidence type="ECO:0000256" key="3">
    <source>
        <dbReference type="ARBA" id="ARBA00022824"/>
    </source>
</evidence>
<gene>
    <name evidence="8" type="ORF">P43SY_006384</name>
</gene>
<dbReference type="Pfam" id="PF12999">
    <property type="entry name" value="PRKCSH-like"/>
    <property type="match status" value="1"/>
</dbReference>
<feature type="coiled-coil region" evidence="5">
    <location>
        <begin position="642"/>
        <end position="669"/>
    </location>
</feature>
<dbReference type="AlphaFoldDB" id="A0AAD5QB77"/>
<feature type="compositionally biased region" description="Basic and acidic residues" evidence="6">
    <location>
        <begin position="172"/>
        <end position="195"/>
    </location>
</feature>
<feature type="region of interest" description="Disordered" evidence="6">
    <location>
        <begin position="387"/>
        <end position="438"/>
    </location>
</feature>
<dbReference type="InterPro" id="IPR028146">
    <property type="entry name" value="PRKCSH_N"/>
</dbReference>
<name>A0AAD5QB77_PYTIN</name>
<dbReference type="InterPro" id="IPR036607">
    <property type="entry name" value="PRKCSH"/>
</dbReference>
<feature type="region of interest" description="Disordered" evidence="6">
    <location>
        <begin position="159"/>
        <end position="195"/>
    </location>
</feature>
<dbReference type="CDD" id="cd00112">
    <property type="entry name" value="LDLa"/>
    <property type="match status" value="1"/>
</dbReference>
<keyword evidence="2" id="KW-0732">Signal</keyword>
<keyword evidence="3" id="KW-0256">Endoplasmic reticulum</keyword>
<dbReference type="Gene3D" id="2.70.130.10">
    <property type="entry name" value="Mannose-6-phosphate receptor binding domain"/>
    <property type="match status" value="1"/>
</dbReference>
<dbReference type="InterPro" id="IPR029147">
    <property type="entry name" value="CFAP77"/>
</dbReference>
<feature type="compositionally biased region" description="Basic and acidic residues" evidence="6">
    <location>
        <begin position="387"/>
        <end position="397"/>
    </location>
</feature>
<dbReference type="InterPro" id="IPR002172">
    <property type="entry name" value="LDrepeatLR_classA_rpt"/>
</dbReference>
<dbReference type="GO" id="GO:0017177">
    <property type="term" value="C:glucosidase II complex"/>
    <property type="evidence" value="ECO:0007669"/>
    <property type="project" value="TreeGrafter"/>
</dbReference>
<proteinExistence type="predicted"/>
<dbReference type="Proteomes" id="UP001209570">
    <property type="component" value="Unassembled WGS sequence"/>
</dbReference>
<evidence type="ECO:0000313" key="8">
    <source>
        <dbReference type="EMBL" id="KAJ0401829.1"/>
    </source>
</evidence>
<reference evidence="8" key="1">
    <citation type="submission" date="2021-12" db="EMBL/GenBank/DDBJ databases">
        <title>Prjna785345.</title>
        <authorList>
            <person name="Rujirawat T."/>
            <person name="Krajaejun T."/>
        </authorList>
    </citation>
    <scope>NUCLEOTIDE SEQUENCE</scope>
    <source>
        <strain evidence="8">Pi057C3</strain>
    </source>
</reference>
<comment type="caution">
    <text evidence="8">The sequence shown here is derived from an EMBL/GenBank/DDBJ whole genome shotgun (WGS) entry which is preliminary data.</text>
</comment>
<keyword evidence="5" id="KW-0175">Coiled coil</keyword>
<evidence type="ECO:0000256" key="1">
    <source>
        <dbReference type="ARBA" id="ARBA00022387"/>
    </source>
</evidence>
<dbReference type="Pfam" id="PF14825">
    <property type="entry name" value="CFAP77"/>
    <property type="match status" value="1"/>
</dbReference>
<dbReference type="PROSITE" id="PS51914">
    <property type="entry name" value="MRH"/>
    <property type="match status" value="1"/>
</dbReference>
<evidence type="ECO:0000259" key="7">
    <source>
        <dbReference type="PROSITE" id="PS51914"/>
    </source>
</evidence>
<evidence type="ECO:0000256" key="2">
    <source>
        <dbReference type="ARBA" id="ARBA00022729"/>
    </source>
</evidence>
<evidence type="ECO:0000256" key="5">
    <source>
        <dbReference type="SAM" id="Coils"/>
    </source>
</evidence>
<dbReference type="EMBL" id="JAKCXM010000117">
    <property type="protein sequence ID" value="KAJ0401829.1"/>
    <property type="molecule type" value="Genomic_DNA"/>
</dbReference>
<dbReference type="InterPro" id="IPR044865">
    <property type="entry name" value="MRH_dom"/>
</dbReference>
<evidence type="ECO:0000256" key="6">
    <source>
        <dbReference type="SAM" id="MobiDB-lite"/>
    </source>
</evidence>
<protein>
    <recommendedName>
        <fullName evidence="1">Glucosidase 2 subunit beta</fullName>
    </recommendedName>
</protein>
<dbReference type="PANTHER" id="PTHR12630:SF1">
    <property type="entry name" value="GLUCOSIDASE 2 SUBUNIT BETA"/>
    <property type="match status" value="1"/>
</dbReference>
<sequence>MTHDLPPHMMRRTMVKPTVGHVRRSTYDLPDAKNPNHVYGLALPRDPEDAGAVIGMWVAATPSPAAKCDRSFIETNKQAIHAGSGATAIYVSDCITAGEARQYALEHPEILVKTPEKRKVGYTPSKDTVYGIKSKQSEDINALVQARFTTFSPETDDYPDLSNMKIKGKLPPPRETKTSILKDARLNPRPKEKDPSELFKMSKFKKVGSMLCTQPGASAGDELSIRCLVGGVEQRLPLERVNDDYCDCDDGKDEHGTTACSHLLTSTFYCENGGYFTKQIPTSLLNDGICDCCDGSDEFDTAAGAAACDNTCAQDAVAFREKARERLKQVEIGFKKRKEALEGVVAAHFDGAEGSEATIAQSLASLKALKERVEVYKVREERRERKMRLEEARKKQPIDPSEATTADGPEKLVDSGCVPNSESGETCVDPTAPTDGGEVFEGVDAVDVKAELLETEDAATTDEANAEEASDEAAAHVRRVRSMIELSDGTKVSLSDYMRMQHQAPRKTLKGSRSADEMRRQDFLGPLFNGKEEDRKRIGLYALRGLGLLLSPARLAAEIVLYVPRLLGDIAGSSEMLAPYVQQLPSLHTITDSPSFRRLGGGTVYRTYRDVAWGTGVIWDAPVYVYNYLYPHVDDQLTLPEAESLRQVLREIEDDIRKLESERETQQRDLSFDYGPDRAFYALKNECIEKTVEKYVYKLCPFNNVQQDFTSLGRWEAWGVRDAADDAKDYGVMRFTQGQRCWNGPERSVRVTWRCGETNEILSVEEPSTCVYEMAVESYLACTADVVASAKQDVAFWG</sequence>
<dbReference type="InterPro" id="IPR009011">
    <property type="entry name" value="Man6P_isomerase_rcpt-bd_dom_sf"/>
</dbReference>
<keyword evidence="4" id="KW-1015">Disulfide bond</keyword>
<evidence type="ECO:0000256" key="4">
    <source>
        <dbReference type="ARBA" id="ARBA00023157"/>
    </source>
</evidence>
<evidence type="ECO:0000313" key="9">
    <source>
        <dbReference type="Proteomes" id="UP001209570"/>
    </source>
</evidence>
<dbReference type="GO" id="GO:0006491">
    <property type="term" value="P:N-glycan processing"/>
    <property type="evidence" value="ECO:0007669"/>
    <property type="project" value="TreeGrafter"/>
</dbReference>
<organism evidence="8 9">
    <name type="scientific">Pythium insidiosum</name>
    <name type="common">Pythiosis disease agent</name>
    <dbReference type="NCBI Taxonomy" id="114742"/>
    <lineage>
        <taxon>Eukaryota</taxon>
        <taxon>Sar</taxon>
        <taxon>Stramenopiles</taxon>
        <taxon>Oomycota</taxon>
        <taxon>Peronosporomycetes</taxon>
        <taxon>Pythiales</taxon>
        <taxon>Pythiaceae</taxon>
        <taxon>Pythium</taxon>
    </lineage>
</organism>
<keyword evidence="9" id="KW-1185">Reference proteome</keyword>
<accession>A0AAD5QB77</accession>
<dbReference type="SUPFAM" id="SSF50911">
    <property type="entry name" value="Mannose 6-phosphate receptor domain"/>
    <property type="match status" value="1"/>
</dbReference>
<dbReference type="InterPro" id="IPR039794">
    <property type="entry name" value="Gtb1-like"/>
</dbReference>
<dbReference type="PANTHER" id="PTHR12630">
    <property type="entry name" value="N-LINKED OLIGOSACCHARIDE PROCESSING"/>
    <property type="match status" value="1"/>
</dbReference>
<dbReference type="Pfam" id="PF13015">
    <property type="entry name" value="PRKCSH_1"/>
    <property type="match status" value="1"/>
</dbReference>
<feature type="domain" description="MRH" evidence="7">
    <location>
        <begin position="685"/>
        <end position="784"/>
    </location>
</feature>